<proteinExistence type="predicted"/>
<feature type="transmembrane region" description="Helical" evidence="1">
    <location>
        <begin position="110"/>
        <end position="132"/>
    </location>
</feature>
<feature type="transmembrane region" description="Helical" evidence="1">
    <location>
        <begin position="138"/>
        <end position="156"/>
    </location>
</feature>
<dbReference type="SUPFAM" id="SSF103481">
    <property type="entry name" value="Multidrug resistance efflux transporter EmrE"/>
    <property type="match status" value="1"/>
</dbReference>
<dbReference type="GO" id="GO:0016020">
    <property type="term" value="C:membrane"/>
    <property type="evidence" value="ECO:0007669"/>
    <property type="project" value="InterPro"/>
</dbReference>
<dbReference type="STRING" id="44941.A0A397W5A6"/>
<name>A0A397W5A6_9GLOM</name>
<organism evidence="3 4">
    <name type="scientific">Gigaspora rosea</name>
    <dbReference type="NCBI Taxonomy" id="44941"/>
    <lineage>
        <taxon>Eukaryota</taxon>
        <taxon>Fungi</taxon>
        <taxon>Fungi incertae sedis</taxon>
        <taxon>Mucoromycota</taxon>
        <taxon>Glomeromycotina</taxon>
        <taxon>Glomeromycetes</taxon>
        <taxon>Diversisporales</taxon>
        <taxon>Gigasporaceae</taxon>
        <taxon>Gigaspora</taxon>
    </lineage>
</organism>
<feature type="transmembrane region" description="Helical" evidence="1">
    <location>
        <begin position="45"/>
        <end position="65"/>
    </location>
</feature>
<evidence type="ECO:0000313" key="4">
    <source>
        <dbReference type="Proteomes" id="UP000266673"/>
    </source>
</evidence>
<dbReference type="Pfam" id="PF00892">
    <property type="entry name" value="EamA"/>
    <property type="match status" value="1"/>
</dbReference>
<keyword evidence="1" id="KW-1133">Transmembrane helix</keyword>
<dbReference type="EMBL" id="QKWP01000098">
    <property type="protein sequence ID" value="RIB27463.1"/>
    <property type="molecule type" value="Genomic_DNA"/>
</dbReference>
<comment type="caution">
    <text evidence="3">The sequence shown here is derived from an EMBL/GenBank/DDBJ whole genome shotgun (WGS) entry which is preliminary data.</text>
</comment>
<feature type="non-terminal residue" evidence="3">
    <location>
        <position position="283"/>
    </location>
</feature>
<keyword evidence="1" id="KW-0472">Membrane</keyword>
<evidence type="ECO:0000313" key="3">
    <source>
        <dbReference type="EMBL" id="RIB27463.1"/>
    </source>
</evidence>
<evidence type="ECO:0000256" key="1">
    <source>
        <dbReference type="SAM" id="Phobius"/>
    </source>
</evidence>
<dbReference type="PANTHER" id="PTHR13146">
    <property type="match status" value="1"/>
</dbReference>
<feature type="transmembrane region" description="Helical" evidence="1">
    <location>
        <begin position="244"/>
        <end position="265"/>
    </location>
</feature>
<accession>A0A397W5A6</accession>
<evidence type="ECO:0000259" key="2">
    <source>
        <dbReference type="Pfam" id="PF00892"/>
    </source>
</evidence>
<gene>
    <name evidence="3" type="ORF">C2G38_2137835</name>
</gene>
<feature type="transmembrane region" description="Helical" evidence="1">
    <location>
        <begin position="163"/>
        <end position="180"/>
    </location>
</feature>
<sequence length="283" mass="31672">MSRKNPSIIATIVYQGIYLLSGFYQTLIIQYLYYQGAAHEKSLLVNVALYIGAALVGILLMPTWFSKKKVHEVIIDKTDNPEFDMGYQLLSENDDEGKLSSPKEVVNYRYIFVISLLDVMVNITLTLGLFYVGSGMYQIIHSSIVIWCAILSFLFLGRKFSRVQLICVIGVCIGLFLSSYEDPHKHVTTTGPVILNFLKISPTIIGVILTSLASFGSACVYVTLDQLLTTSRLPNEIPPSPEKASFLIGIINSSLIIIYIIIYTIPNWKILVIEEIEKKSENS</sequence>
<keyword evidence="4" id="KW-1185">Reference proteome</keyword>
<reference evidence="3 4" key="1">
    <citation type="submission" date="2018-06" db="EMBL/GenBank/DDBJ databases">
        <title>Comparative genomics reveals the genomic features of Rhizophagus irregularis, R. cerebriforme, R. diaphanum and Gigaspora rosea, and their symbiotic lifestyle signature.</title>
        <authorList>
            <person name="Morin E."/>
            <person name="San Clemente H."/>
            <person name="Chen E.C.H."/>
            <person name="De La Providencia I."/>
            <person name="Hainaut M."/>
            <person name="Kuo A."/>
            <person name="Kohler A."/>
            <person name="Murat C."/>
            <person name="Tang N."/>
            <person name="Roy S."/>
            <person name="Loubradou J."/>
            <person name="Henrissat B."/>
            <person name="Grigoriev I.V."/>
            <person name="Corradi N."/>
            <person name="Roux C."/>
            <person name="Martin F.M."/>
        </authorList>
    </citation>
    <scope>NUCLEOTIDE SEQUENCE [LARGE SCALE GENOMIC DNA]</scope>
    <source>
        <strain evidence="3 4">DAOM 194757</strain>
    </source>
</reference>
<dbReference type="AlphaFoldDB" id="A0A397W5A6"/>
<dbReference type="PANTHER" id="PTHR13146:SF1">
    <property type="entry name" value="SUGAR PHOSPHATE TRANSPORTER DOMAIN-CONTAINING PROTEIN"/>
    <property type="match status" value="1"/>
</dbReference>
<feature type="domain" description="EamA" evidence="2">
    <location>
        <begin position="103"/>
        <end position="179"/>
    </location>
</feature>
<dbReference type="InterPro" id="IPR000620">
    <property type="entry name" value="EamA_dom"/>
</dbReference>
<dbReference type="Proteomes" id="UP000266673">
    <property type="component" value="Unassembled WGS sequence"/>
</dbReference>
<keyword evidence="1" id="KW-0812">Transmembrane</keyword>
<feature type="transmembrane region" description="Helical" evidence="1">
    <location>
        <begin position="200"/>
        <end position="224"/>
    </location>
</feature>
<protein>
    <recommendedName>
        <fullName evidence="2">EamA domain-containing protein</fullName>
    </recommendedName>
</protein>
<dbReference type="InterPro" id="IPR037185">
    <property type="entry name" value="EmrE-like"/>
</dbReference>
<feature type="transmembrane region" description="Helical" evidence="1">
    <location>
        <begin position="12"/>
        <end position="33"/>
    </location>
</feature>
<dbReference type="OrthoDB" id="29773at2759"/>